<evidence type="ECO:0000313" key="2">
    <source>
        <dbReference type="EMBL" id="KYD22161.1"/>
    </source>
</evidence>
<gene>
    <name evidence="2" type="ORF">B4135_1506</name>
</gene>
<feature type="compositionally biased region" description="Basic and acidic residues" evidence="1">
    <location>
        <begin position="1"/>
        <end position="13"/>
    </location>
</feature>
<organism evidence="2 3">
    <name type="scientific">Caldibacillus debilis</name>
    <dbReference type="NCBI Taxonomy" id="301148"/>
    <lineage>
        <taxon>Bacteria</taxon>
        <taxon>Bacillati</taxon>
        <taxon>Bacillota</taxon>
        <taxon>Bacilli</taxon>
        <taxon>Bacillales</taxon>
        <taxon>Bacillaceae</taxon>
        <taxon>Caldibacillus</taxon>
    </lineage>
</organism>
<accession>A0A150MCK6</accession>
<protein>
    <submittedName>
        <fullName evidence="2">Uncharacterized protein</fullName>
    </submittedName>
</protein>
<feature type="region of interest" description="Disordered" evidence="1">
    <location>
        <begin position="1"/>
        <end position="20"/>
    </location>
</feature>
<name>A0A150MCK6_9BACI</name>
<dbReference type="Proteomes" id="UP000075683">
    <property type="component" value="Unassembled WGS sequence"/>
</dbReference>
<comment type="caution">
    <text evidence="2">The sequence shown here is derived from an EMBL/GenBank/DDBJ whole genome shotgun (WGS) entry which is preliminary data.</text>
</comment>
<evidence type="ECO:0000313" key="3">
    <source>
        <dbReference type="Proteomes" id="UP000075683"/>
    </source>
</evidence>
<dbReference type="STRING" id="301148.B4135_1506"/>
<sequence length="40" mass="4731">MIGKKREGSENKSSHGLARSRRLLLRKIHQNFFQGFRECD</sequence>
<evidence type="ECO:0000256" key="1">
    <source>
        <dbReference type="SAM" id="MobiDB-lite"/>
    </source>
</evidence>
<proteinExistence type="predicted"/>
<dbReference type="AlphaFoldDB" id="A0A150MCK6"/>
<reference evidence="2 3" key="1">
    <citation type="submission" date="2016-01" db="EMBL/GenBank/DDBJ databases">
        <title>Draft Genome Sequences of Seven Thermophilic Sporeformers Isolated from Foods.</title>
        <authorList>
            <person name="Berendsen E.M."/>
            <person name="Wells-Bennik M.H."/>
            <person name="Krawcyk A.O."/>
            <person name="De Jong A."/>
            <person name="Holsappel S."/>
            <person name="Eijlander R.T."/>
            <person name="Kuipers O.P."/>
        </authorList>
    </citation>
    <scope>NUCLEOTIDE SEQUENCE [LARGE SCALE GENOMIC DNA]</scope>
    <source>
        <strain evidence="2 3">B4135</strain>
    </source>
</reference>
<dbReference type="EMBL" id="LQYT01000013">
    <property type="protein sequence ID" value="KYD22161.1"/>
    <property type="molecule type" value="Genomic_DNA"/>
</dbReference>